<protein>
    <recommendedName>
        <fullName evidence="4">Neuropeptide</fullName>
    </recommendedName>
</protein>
<keyword evidence="3" id="KW-1185">Reference proteome</keyword>
<evidence type="ECO:0000313" key="2">
    <source>
        <dbReference type="EMBL" id="CAH1408117.1"/>
    </source>
</evidence>
<keyword evidence="1" id="KW-0732">Signal</keyword>
<evidence type="ECO:0000256" key="1">
    <source>
        <dbReference type="SAM" id="SignalP"/>
    </source>
</evidence>
<feature type="chain" id="PRO_5040238712" description="Neuropeptide" evidence="1">
    <location>
        <begin position="16"/>
        <end position="125"/>
    </location>
</feature>
<evidence type="ECO:0000313" key="3">
    <source>
        <dbReference type="Proteomes" id="UP001152798"/>
    </source>
</evidence>
<proteinExistence type="predicted"/>
<accession>A0A9P0MY58</accession>
<dbReference type="Proteomes" id="UP001152798">
    <property type="component" value="Chromosome 7"/>
</dbReference>
<name>A0A9P0MY58_NEZVI</name>
<evidence type="ECO:0008006" key="4">
    <source>
        <dbReference type="Google" id="ProtNLM"/>
    </source>
</evidence>
<feature type="signal peptide" evidence="1">
    <location>
        <begin position="1"/>
        <end position="15"/>
    </location>
</feature>
<dbReference type="AlphaFoldDB" id="A0A9P0MY58"/>
<reference evidence="2" key="1">
    <citation type="submission" date="2022-01" db="EMBL/GenBank/DDBJ databases">
        <authorList>
            <person name="King R."/>
        </authorList>
    </citation>
    <scope>NUCLEOTIDE SEQUENCE</scope>
</reference>
<dbReference type="EMBL" id="OV725083">
    <property type="protein sequence ID" value="CAH1408117.1"/>
    <property type="molecule type" value="Genomic_DNA"/>
</dbReference>
<gene>
    <name evidence="2" type="ORF">NEZAVI_LOCUS15706</name>
</gene>
<organism evidence="2 3">
    <name type="scientific">Nezara viridula</name>
    <name type="common">Southern green stink bug</name>
    <name type="synonym">Cimex viridulus</name>
    <dbReference type="NCBI Taxonomy" id="85310"/>
    <lineage>
        <taxon>Eukaryota</taxon>
        <taxon>Metazoa</taxon>
        <taxon>Ecdysozoa</taxon>
        <taxon>Arthropoda</taxon>
        <taxon>Hexapoda</taxon>
        <taxon>Insecta</taxon>
        <taxon>Pterygota</taxon>
        <taxon>Neoptera</taxon>
        <taxon>Paraneoptera</taxon>
        <taxon>Hemiptera</taxon>
        <taxon>Heteroptera</taxon>
        <taxon>Panheteroptera</taxon>
        <taxon>Pentatomomorpha</taxon>
        <taxon>Pentatomoidea</taxon>
        <taxon>Pentatomidae</taxon>
        <taxon>Pentatominae</taxon>
        <taxon>Nezara</taxon>
    </lineage>
</organism>
<dbReference type="OrthoDB" id="7526931at2759"/>
<sequence>MFLAVCFMLLSNVDSSPRTFKHVAPRVASKFFLRMNTKVDVVPYTAIFAYASGFRLNWDIRPTPSSSLFYVWQRSHVHDSISTVLERAEENTTCPAEHTCPISLLSLAYLVYGKDHLVEDYNIIT</sequence>